<reference evidence="1" key="1">
    <citation type="submission" date="2022-01" db="EMBL/GenBank/DDBJ databases">
        <authorList>
            <person name="King R."/>
        </authorList>
    </citation>
    <scope>NUCLEOTIDE SEQUENCE</scope>
</reference>
<evidence type="ECO:0000313" key="1">
    <source>
        <dbReference type="EMBL" id="CAG9773121.1"/>
    </source>
</evidence>
<accession>A0A9N9N110</accession>
<dbReference type="OrthoDB" id="6766128at2759"/>
<keyword evidence="2" id="KW-1185">Reference proteome</keyword>
<dbReference type="AlphaFoldDB" id="A0A9N9N110"/>
<sequence length="447" mass="51392">MLFSKFNSRPPFERKKPTELYDIVDKIKSYPKSCCENCCGNRAIVEKPSMQKSSSIPRPAKSKDLEKFQRTSPSIQTLYRNSNVCKLMGRNVPKHNLMKKLLQNLDSDGDDSRKSFAKTKKKKFFVQREVIRTDFDVNCKARKSGDCKVESKTKMSQKVDKQTSTTGLSFETLHSANCCKYCKSKLASGNFVVEEPKVLRSYSFGLPPIISQRSLRSEQNNFRKIIKRLDIDPPIHKATSKNINRGKTFVQIQVERLDKQLKFNAKHPHSSYIGSRKHKNTSEIKPNKKIEKEAKLAKDKSRAAAYLELMNKVKEACPQLHLSNNSIKSETGWSDYSAPEECVKFPKETRTAMDQRLYERRPLSKFTMVQHCRPAVNIINDDRCSGDLCRQAEPDIKEPKCSKEKYKVISNRSKLSMPCKKNLLCDKGEYHTGTCGYTHCNRNKVIY</sequence>
<name>A0A9N9N110_9CUCU</name>
<organism evidence="1 2">
    <name type="scientific">Ceutorhynchus assimilis</name>
    <name type="common">cabbage seed weevil</name>
    <dbReference type="NCBI Taxonomy" id="467358"/>
    <lineage>
        <taxon>Eukaryota</taxon>
        <taxon>Metazoa</taxon>
        <taxon>Ecdysozoa</taxon>
        <taxon>Arthropoda</taxon>
        <taxon>Hexapoda</taxon>
        <taxon>Insecta</taxon>
        <taxon>Pterygota</taxon>
        <taxon>Neoptera</taxon>
        <taxon>Endopterygota</taxon>
        <taxon>Coleoptera</taxon>
        <taxon>Polyphaga</taxon>
        <taxon>Cucujiformia</taxon>
        <taxon>Curculionidae</taxon>
        <taxon>Ceutorhynchinae</taxon>
        <taxon>Ceutorhynchus</taxon>
    </lineage>
</organism>
<gene>
    <name evidence="1" type="ORF">CEUTPL_LOCUS13522</name>
</gene>
<protein>
    <submittedName>
        <fullName evidence="1">Uncharacterized protein</fullName>
    </submittedName>
</protein>
<proteinExistence type="predicted"/>
<dbReference type="Proteomes" id="UP001152799">
    <property type="component" value="Chromosome 9"/>
</dbReference>
<dbReference type="EMBL" id="OU892285">
    <property type="protein sequence ID" value="CAG9773121.1"/>
    <property type="molecule type" value="Genomic_DNA"/>
</dbReference>
<evidence type="ECO:0000313" key="2">
    <source>
        <dbReference type="Proteomes" id="UP001152799"/>
    </source>
</evidence>